<sequence length="228" mass="25576">MSTFADKSLLSGGDNKPPMLEKHLYDSWKSRIGTCYMRIGSKWKKILASVETGTLVWPSITEVGVKRALQNIVPEKGDDPIDAINHMISFLTCYGHIRFLLQQSVRDSSNPRPHASIFDGKSNCATVWETNYLMLLDFLDIQTSQTVFTTLLLLSSMTWNAYDSDCDELNSAKIASYRRIGLGNGSHALNELETEITSDSNIIPYSQYLSEAQQETVQILSLLLTRLS</sequence>
<accession>A0ABQ4YLW1</accession>
<reference evidence="1" key="1">
    <citation type="journal article" date="2022" name="Int. J. Mol. Sci.">
        <title>Draft Genome of Tanacetum Coccineum: Genomic Comparison of Closely Related Tanacetum-Family Plants.</title>
        <authorList>
            <person name="Yamashiro T."/>
            <person name="Shiraishi A."/>
            <person name="Nakayama K."/>
            <person name="Satake H."/>
        </authorList>
    </citation>
    <scope>NUCLEOTIDE SEQUENCE</scope>
</reference>
<dbReference type="Proteomes" id="UP001151760">
    <property type="component" value="Unassembled WGS sequence"/>
</dbReference>
<reference evidence="1" key="2">
    <citation type="submission" date="2022-01" db="EMBL/GenBank/DDBJ databases">
        <authorList>
            <person name="Yamashiro T."/>
            <person name="Shiraishi A."/>
            <person name="Satake H."/>
            <person name="Nakayama K."/>
        </authorList>
    </citation>
    <scope>NUCLEOTIDE SEQUENCE</scope>
</reference>
<keyword evidence="2" id="KW-1185">Reference proteome</keyword>
<comment type="caution">
    <text evidence="1">The sequence shown here is derived from an EMBL/GenBank/DDBJ whole genome shotgun (WGS) entry which is preliminary data.</text>
</comment>
<proteinExistence type="predicted"/>
<evidence type="ECO:0000313" key="2">
    <source>
        <dbReference type="Proteomes" id="UP001151760"/>
    </source>
</evidence>
<protein>
    <submittedName>
        <fullName evidence="1">Uncharacterized protein</fullName>
    </submittedName>
</protein>
<evidence type="ECO:0000313" key="1">
    <source>
        <dbReference type="EMBL" id="GJS77932.1"/>
    </source>
</evidence>
<dbReference type="EMBL" id="BQNB010010486">
    <property type="protein sequence ID" value="GJS77932.1"/>
    <property type="molecule type" value="Genomic_DNA"/>
</dbReference>
<name>A0ABQ4YLW1_9ASTR</name>
<organism evidence="1 2">
    <name type="scientific">Tanacetum coccineum</name>
    <dbReference type="NCBI Taxonomy" id="301880"/>
    <lineage>
        <taxon>Eukaryota</taxon>
        <taxon>Viridiplantae</taxon>
        <taxon>Streptophyta</taxon>
        <taxon>Embryophyta</taxon>
        <taxon>Tracheophyta</taxon>
        <taxon>Spermatophyta</taxon>
        <taxon>Magnoliopsida</taxon>
        <taxon>eudicotyledons</taxon>
        <taxon>Gunneridae</taxon>
        <taxon>Pentapetalae</taxon>
        <taxon>asterids</taxon>
        <taxon>campanulids</taxon>
        <taxon>Asterales</taxon>
        <taxon>Asteraceae</taxon>
        <taxon>Asteroideae</taxon>
        <taxon>Anthemideae</taxon>
        <taxon>Anthemidinae</taxon>
        <taxon>Tanacetum</taxon>
    </lineage>
</organism>
<gene>
    <name evidence="1" type="ORF">Tco_0727813</name>
</gene>